<sequence length="119" mass="13127">MKRDATYNERTDGIILLAGKDTTCHVPRTFKETLSTQKTHYTFAKVIVKFKKLAYASRSGRPKTVADEDTSTQVLAAMARSPTKGTRCLSAEMRISHIGVMGNLQLTSGTHTSCRCCNI</sequence>
<dbReference type="AlphaFoldDB" id="A0A4Y2G513"/>
<evidence type="ECO:0000313" key="1">
    <source>
        <dbReference type="EMBL" id="GBM48800.1"/>
    </source>
</evidence>
<evidence type="ECO:0000313" key="2">
    <source>
        <dbReference type="Proteomes" id="UP000499080"/>
    </source>
</evidence>
<comment type="caution">
    <text evidence="1">The sequence shown here is derived from an EMBL/GenBank/DDBJ whole genome shotgun (WGS) entry which is preliminary data.</text>
</comment>
<accession>A0A4Y2G513</accession>
<keyword evidence="2" id="KW-1185">Reference proteome</keyword>
<protein>
    <submittedName>
        <fullName evidence="1">Uncharacterized protein</fullName>
    </submittedName>
</protein>
<proteinExistence type="predicted"/>
<dbReference type="EMBL" id="BGPR01253240">
    <property type="protein sequence ID" value="GBM48800.1"/>
    <property type="molecule type" value="Genomic_DNA"/>
</dbReference>
<dbReference type="OrthoDB" id="8117402at2759"/>
<dbReference type="Proteomes" id="UP000499080">
    <property type="component" value="Unassembled WGS sequence"/>
</dbReference>
<gene>
    <name evidence="1" type="ORF">AVEN_89817_1</name>
</gene>
<name>A0A4Y2G513_ARAVE</name>
<reference evidence="1 2" key="1">
    <citation type="journal article" date="2019" name="Sci. Rep.">
        <title>Orb-weaving spider Araneus ventricosus genome elucidates the spidroin gene catalogue.</title>
        <authorList>
            <person name="Kono N."/>
            <person name="Nakamura H."/>
            <person name="Ohtoshi R."/>
            <person name="Moran D.A.P."/>
            <person name="Shinohara A."/>
            <person name="Yoshida Y."/>
            <person name="Fujiwara M."/>
            <person name="Mori M."/>
            <person name="Tomita M."/>
            <person name="Arakawa K."/>
        </authorList>
    </citation>
    <scope>NUCLEOTIDE SEQUENCE [LARGE SCALE GENOMIC DNA]</scope>
</reference>
<organism evidence="1 2">
    <name type="scientific">Araneus ventricosus</name>
    <name type="common">Orbweaver spider</name>
    <name type="synonym">Epeira ventricosa</name>
    <dbReference type="NCBI Taxonomy" id="182803"/>
    <lineage>
        <taxon>Eukaryota</taxon>
        <taxon>Metazoa</taxon>
        <taxon>Ecdysozoa</taxon>
        <taxon>Arthropoda</taxon>
        <taxon>Chelicerata</taxon>
        <taxon>Arachnida</taxon>
        <taxon>Araneae</taxon>
        <taxon>Araneomorphae</taxon>
        <taxon>Entelegynae</taxon>
        <taxon>Araneoidea</taxon>
        <taxon>Araneidae</taxon>
        <taxon>Araneus</taxon>
    </lineage>
</organism>